<dbReference type="GO" id="GO:0102497">
    <property type="term" value="F:scyllo-inositol dehydrogenase (NADP+) activity"/>
    <property type="evidence" value="ECO:0007669"/>
    <property type="project" value="UniProtKB-EC"/>
</dbReference>
<comment type="similarity">
    <text evidence="1">Belongs to the Gfo/Idh/MocA family.</text>
</comment>
<dbReference type="SUPFAM" id="SSF51735">
    <property type="entry name" value="NAD(P)-binding Rossmann-fold domains"/>
    <property type="match status" value="1"/>
</dbReference>
<evidence type="ECO:0000256" key="1">
    <source>
        <dbReference type="ARBA" id="ARBA00010928"/>
    </source>
</evidence>
<evidence type="ECO:0000313" key="5">
    <source>
        <dbReference type="EMBL" id="QKF51960.1"/>
    </source>
</evidence>
<protein>
    <submittedName>
        <fullName evidence="5">Scyllo-inositol 2-dehydrogenase (NADP(+)) IolW</fullName>
        <ecNumber evidence="5">1.1.1.371</ecNumber>
    </submittedName>
</protein>
<reference evidence="6" key="1">
    <citation type="submission" date="2019-12" db="EMBL/GenBank/DDBJ databases">
        <title>Endophytic bacteria associated with Panax ginseng seedlings.</title>
        <authorList>
            <person name="Park J.M."/>
            <person name="Shin R."/>
            <person name="Jo S.H."/>
        </authorList>
    </citation>
    <scope>NUCLEOTIDE SEQUENCE [LARGE SCALE GENOMIC DNA]</scope>
    <source>
        <strain evidence="6">PgKB30</strain>
    </source>
</reference>
<dbReference type="Pfam" id="PF01408">
    <property type="entry name" value="GFO_IDH_MocA"/>
    <property type="match status" value="1"/>
</dbReference>
<dbReference type="AlphaFoldDB" id="A0A6M8MLQ8"/>
<dbReference type="InterPro" id="IPR051317">
    <property type="entry name" value="Gfo/Idh/MocA_oxidoreduct"/>
</dbReference>
<dbReference type="Pfam" id="PF22725">
    <property type="entry name" value="GFO_IDH_MocA_C3"/>
    <property type="match status" value="1"/>
</dbReference>
<evidence type="ECO:0000259" key="3">
    <source>
        <dbReference type="Pfam" id="PF01408"/>
    </source>
</evidence>
<proteinExistence type="inferred from homology"/>
<sequence length="347" mass="38037">MKIGLIGYGKGGRYFHAPLIASQPGVTFAGVVTRSPERRQDLRNDYPKVPAFDSLADLIAAGVDAVVISTPLASRRALILEAIELGVPVVSDKPFAPDAQAAQELVDAAERRGVLLGVYQNRRWDSDFLTVRKLIHQGVLGNVSRFESRVERYSPSSVGKESGGGILRDLGSHLVDQALLLFGPVKRVYAELEFATPEQKTDHGFFMSLTHNSGVVSHLWGNCLQNAQGPRFRVNGAQGCYTVEGLDGQEAAALAGLSPRSEGERWGVEEHRRWGWFEQGEHRERVPSERGCWTEFYRQWQEAVMNQGRNPVDANGAVASARVLDAARISAMEGRVVVLLKAHADAL</sequence>
<dbReference type="EC" id="1.1.1.371" evidence="5"/>
<dbReference type="PANTHER" id="PTHR43708:SF5">
    <property type="entry name" value="CONSERVED EXPRESSED OXIDOREDUCTASE (EUROFUNG)-RELATED"/>
    <property type="match status" value="1"/>
</dbReference>
<evidence type="ECO:0000259" key="4">
    <source>
        <dbReference type="Pfam" id="PF22725"/>
    </source>
</evidence>
<organism evidence="5 6">
    <name type="scientific">Pseudomonas graminis</name>
    <dbReference type="NCBI Taxonomy" id="158627"/>
    <lineage>
        <taxon>Bacteria</taxon>
        <taxon>Pseudomonadati</taxon>
        <taxon>Pseudomonadota</taxon>
        <taxon>Gammaproteobacteria</taxon>
        <taxon>Pseudomonadales</taxon>
        <taxon>Pseudomonadaceae</taxon>
        <taxon>Pseudomonas</taxon>
    </lineage>
</organism>
<evidence type="ECO:0000313" key="6">
    <source>
        <dbReference type="Proteomes" id="UP000501989"/>
    </source>
</evidence>
<dbReference type="Gene3D" id="3.40.50.720">
    <property type="entry name" value="NAD(P)-binding Rossmann-like Domain"/>
    <property type="match status" value="1"/>
</dbReference>
<name>A0A6M8MLQ8_9PSED</name>
<dbReference type="GO" id="GO:0000166">
    <property type="term" value="F:nucleotide binding"/>
    <property type="evidence" value="ECO:0007669"/>
    <property type="project" value="InterPro"/>
</dbReference>
<feature type="domain" description="GFO/IDH/MocA-like oxidoreductase" evidence="4">
    <location>
        <begin position="128"/>
        <end position="241"/>
    </location>
</feature>
<keyword evidence="2 5" id="KW-0560">Oxidoreductase</keyword>
<dbReference type="Proteomes" id="UP000501989">
    <property type="component" value="Chromosome"/>
</dbReference>
<dbReference type="RefSeq" id="WP_172611399.1">
    <property type="nucleotide sequence ID" value="NZ_CP053746.1"/>
</dbReference>
<dbReference type="Gene3D" id="3.30.360.10">
    <property type="entry name" value="Dihydrodipicolinate Reductase, domain 2"/>
    <property type="match status" value="1"/>
</dbReference>
<dbReference type="PANTHER" id="PTHR43708">
    <property type="entry name" value="CONSERVED EXPRESSED OXIDOREDUCTASE (EUROFUNG)"/>
    <property type="match status" value="1"/>
</dbReference>
<evidence type="ECO:0000256" key="2">
    <source>
        <dbReference type="ARBA" id="ARBA00023002"/>
    </source>
</evidence>
<keyword evidence="6" id="KW-1185">Reference proteome</keyword>
<feature type="domain" description="Gfo/Idh/MocA-like oxidoreductase N-terminal" evidence="3">
    <location>
        <begin position="1"/>
        <end position="119"/>
    </location>
</feature>
<accession>A0A6M8MLQ8</accession>
<dbReference type="SUPFAM" id="SSF55347">
    <property type="entry name" value="Glyceraldehyde-3-phosphate dehydrogenase-like, C-terminal domain"/>
    <property type="match status" value="1"/>
</dbReference>
<dbReference type="EMBL" id="CP053746">
    <property type="protein sequence ID" value="QKF51960.1"/>
    <property type="molecule type" value="Genomic_DNA"/>
</dbReference>
<dbReference type="InterPro" id="IPR055170">
    <property type="entry name" value="GFO_IDH_MocA-like_dom"/>
</dbReference>
<gene>
    <name evidence="5" type="ORF">FX982_02935</name>
</gene>
<dbReference type="KEGG" id="pgg:FX982_02935"/>
<dbReference type="InterPro" id="IPR036291">
    <property type="entry name" value="NAD(P)-bd_dom_sf"/>
</dbReference>
<dbReference type="InterPro" id="IPR000683">
    <property type="entry name" value="Gfo/Idh/MocA-like_OxRdtase_N"/>
</dbReference>